<dbReference type="InterPro" id="IPR039525">
    <property type="entry name" value="RNF126-like_zinc-ribbon"/>
</dbReference>
<dbReference type="PANTHER" id="PTHR15710">
    <property type="entry name" value="E3 UBIQUITIN-PROTEIN LIGASE PRAJA"/>
    <property type="match status" value="1"/>
</dbReference>
<name>A0A3Q7HTC5_SOLLC</name>
<feature type="compositionally biased region" description="Polar residues" evidence="9">
    <location>
        <begin position="288"/>
        <end position="301"/>
    </location>
</feature>
<keyword evidence="4" id="KW-0479">Metal-binding</keyword>
<evidence type="ECO:0000256" key="9">
    <source>
        <dbReference type="SAM" id="MobiDB-lite"/>
    </source>
</evidence>
<dbReference type="SMART" id="SM00184">
    <property type="entry name" value="RING"/>
    <property type="match status" value="1"/>
</dbReference>
<dbReference type="OMA" id="YSNWPFE"/>
<reference evidence="11" key="2">
    <citation type="submission" date="2019-01" db="UniProtKB">
        <authorList>
            <consortium name="EnsemblPlants"/>
        </authorList>
    </citation>
    <scope>IDENTIFICATION</scope>
    <source>
        <strain evidence="11">cv. Heinz 1706</strain>
    </source>
</reference>
<organism evidence="11">
    <name type="scientific">Solanum lycopersicum</name>
    <name type="common">Tomato</name>
    <name type="synonym">Lycopersicon esculentum</name>
    <dbReference type="NCBI Taxonomy" id="4081"/>
    <lineage>
        <taxon>Eukaryota</taxon>
        <taxon>Viridiplantae</taxon>
        <taxon>Streptophyta</taxon>
        <taxon>Embryophyta</taxon>
        <taxon>Tracheophyta</taxon>
        <taxon>Spermatophyta</taxon>
        <taxon>Magnoliopsida</taxon>
        <taxon>eudicotyledons</taxon>
        <taxon>Gunneridae</taxon>
        <taxon>Pentapetalae</taxon>
        <taxon>asterids</taxon>
        <taxon>lamiids</taxon>
        <taxon>Solanales</taxon>
        <taxon>Solanaceae</taxon>
        <taxon>Solanoideae</taxon>
        <taxon>Solaneae</taxon>
        <taxon>Solanum</taxon>
        <taxon>Solanum subgen. Lycopersicon</taxon>
    </lineage>
</organism>
<evidence type="ECO:0000256" key="6">
    <source>
        <dbReference type="ARBA" id="ARBA00022786"/>
    </source>
</evidence>
<dbReference type="KEGG" id="sly:101265464"/>
<dbReference type="InterPro" id="IPR013083">
    <property type="entry name" value="Znf_RING/FYVE/PHD"/>
</dbReference>
<keyword evidence="5 8" id="KW-0863">Zinc-finger</keyword>
<feature type="domain" description="RING-type" evidence="10">
    <location>
        <begin position="175"/>
        <end position="216"/>
    </location>
</feature>
<dbReference type="PANTHER" id="PTHR15710:SF188">
    <property type="entry name" value="E3 UBIQUITIN-PROTEIN LIGASE RING1-LIKE"/>
    <property type="match status" value="1"/>
</dbReference>
<feature type="region of interest" description="Disordered" evidence="9">
    <location>
        <begin position="223"/>
        <end position="301"/>
    </location>
</feature>
<dbReference type="InterPro" id="IPR001841">
    <property type="entry name" value="Znf_RING"/>
</dbReference>
<dbReference type="GO" id="GO:0016567">
    <property type="term" value="P:protein ubiquitination"/>
    <property type="evidence" value="ECO:0000318"/>
    <property type="project" value="GO_Central"/>
</dbReference>
<protein>
    <recommendedName>
        <fullName evidence="2">RING-type E3 ubiquitin transferase</fullName>
        <ecNumber evidence="2">2.3.2.27</ecNumber>
    </recommendedName>
</protein>
<dbReference type="Proteomes" id="UP000004994">
    <property type="component" value="Chromosome 8"/>
</dbReference>
<dbReference type="SMR" id="A0A3Q7HTC5"/>
<reference evidence="11" key="1">
    <citation type="journal article" date="2012" name="Nature">
        <title>The tomato genome sequence provides insights into fleshy fruit evolution.</title>
        <authorList>
            <consortium name="Tomato Genome Consortium"/>
        </authorList>
    </citation>
    <scope>NUCLEOTIDE SEQUENCE [LARGE SCALE GENOMIC DNA]</scope>
    <source>
        <strain evidence="11">cv. Heinz 1706</strain>
    </source>
</reference>
<proteinExistence type="predicted"/>
<dbReference type="GO" id="GO:0061630">
    <property type="term" value="F:ubiquitin protein ligase activity"/>
    <property type="evidence" value="ECO:0000318"/>
    <property type="project" value="GO_Central"/>
</dbReference>
<evidence type="ECO:0000256" key="5">
    <source>
        <dbReference type="ARBA" id="ARBA00022771"/>
    </source>
</evidence>
<dbReference type="RefSeq" id="XP_010325608.1">
    <property type="nucleotide sequence ID" value="XM_010327306.3"/>
</dbReference>
<dbReference type="InParanoid" id="A0A3Q7HTC5"/>
<dbReference type="PaxDb" id="4081-Solyc08g075910.1.1"/>
<feature type="compositionally biased region" description="Low complexity" evidence="9">
    <location>
        <begin position="268"/>
        <end position="285"/>
    </location>
</feature>
<gene>
    <name evidence="11" type="primary">LOC101265464</name>
</gene>
<evidence type="ECO:0000259" key="10">
    <source>
        <dbReference type="PROSITE" id="PS50089"/>
    </source>
</evidence>
<dbReference type="Gramene" id="Solyc08g075910.1.1">
    <property type="protein sequence ID" value="Solyc08g075910.1.1.1"/>
    <property type="gene ID" value="Solyc08g075910.1"/>
</dbReference>
<evidence type="ECO:0000313" key="11">
    <source>
        <dbReference type="EnsemblPlants" id="Solyc08g075910.1.1.1"/>
    </source>
</evidence>
<dbReference type="AlphaFoldDB" id="A0A3Q7HTC5"/>
<dbReference type="RefSeq" id="XP_010325606.1">
    <property type="nucleotide sequence ID" value="XM_010327304.4"/>
</dbReference>
<dbReference type="Pfam" id="PF14369">
    <property type="entry name" value="Zn_ribbon_19"/>
    <property type="match status" value="1"/>
</dbReference>
<dbReference type="RefSeq" id="XP_010325607.1">
    <property type="nucleotide sequence ID" value="XM_010327305.4"/>
</dbReference>
<evidence type="ECO:0000256" key="1">
    <source>
        <dbReference type="ARBA" id="ARBA00000900"/>
    </source>
</evidence>
<dbReference type="RefSeq" id="XP_004245969.1">
    <property type="nucleotide sequence ID" value="XM_004245921.5"/>
</dbReference>
<dbReference type="FunFam" id="3.30.40.10:FF:000022">
    <property type="entry name" value="E3 ubiquitin-protein ligase RING1-like"/>
    <property type="match status" value="1"/>
</dbReference>
<dbReference type="EnsemblPlants" id="Solyc08g075910.1.1">
    <property type="protein sequence ID" value="Solyc08g075910.1.1.1"/>
    <property type="gene ID" value="Solyc08g075910.1"/>
</dbReference>
<evidence type="ECO:0000256" key="7">
    <source>
        <dbReference type="ARBA" id="ARBA00022833"/>
    </source>
</evidence>
<dbReference type="GO" id="GO:0005737">
    <property type="term" value="C:cytoplasm"/>
    <property type="evidence" value="ECO:0000318"/>
    <property type="project" value="GO_Central"/>
</dbReference>
<keyword evidence="12" id="KW-1185">Reference proteome</keyword>
<dbReference type="Gene3D" id="3.30.40.10">
    <property type="entry name" value="Zinc/RING finger domain, C3HC4 (zinc finger)"/>
    <property type="match status" value="1"/>
</dbReference>
<evidence type="ECO:0000256" key="2">
    <source>
        <dbReference type="ARBA" id="ARBA00012483"/>
    </source>
</evidence>
<dbReference type="EC" id="2.3.2.27" evidence="2"/>
<dbReference type="Pfam" id="PF13639">
    <property type="entry name" value="zf-RING_2"/>
    <property type="match status" value="1"/>
</dbReference>
<dbReference type="PROSITE" id="PS50089">
    <property type="entry name" value="ZF_RING_2"/>
    <property type="match status" value="1"/>
</dbReference>
<sequence>MSSDSCSHWCYSCRQPVNLRRQNDVCPNCGGGFVQELEDITSSSVDNQTQRPRFMESVSNFLRRQISATSNTSERGRSDGGAERGNLWNPLLIFSGDTPVHMPGDGGVLEFLNEALGFRQENGGDYFVGPGVEEFFEEIVNRNQRGAPPPVSRCSIDSLPTVKISKKDVRSDSHCPVCKEKFALGTKATKLPCKHLYHSDCITPWLQQKNSCPVCRKELIPEKSGNDHSSRSSRSESRSSSRRVSARENISQNQERRRPWSSLWKFGSSRSSSRSTPAAETSSETSHQHNNYSEYSNWPFE</sequence>
<evidence type="ECO:0000256" key="4">
    <source>
        <dbReference type="ARBA" id="ARBA00022723"/>
    </source>
</evidence>
<accession>A0A3Q7HTC5</accession>
<feature type="compositionally biased region" description="Basic and acidic residues" evidence="9">
    <location>
        <begin position="223"/>
        <end position="239"/>
    </location>
</feature>
<comment type="catalytic activity">
    <reaction evidence="1">
        <text>S-ubiquitinyl-[E2 ubiquitin-conjugating enzyme]-L-cysteine + [acceptor protein]-L-lysine = [E2 ubiquitin-conjugating enzyme]-L-cysteine + N(6)-ubiquitinyl-[acceptor protein]-L-lysine.</text>
        <dbReference type="EC" id="2.3.2.27"/>
    </reaction>
</comment>
<keyword evidence="3" id="KW-0808">Transferase</keyword>
<dbReference type="GeneID" id="101265464"/>
<keyword evidence="7" id="KW-0862">Zinc</keyword>
<evidence type="ECO:0000256" key="8">
    <source>
        <dbReference type="PROSITE-ProRule" id="PRU00175"/>
    </source>
</evidence>
<dbReference type="GO" id="GO:0008270">
    <property type="term" value="F:zinc ion binding"/>
    <property type="evidence" value="ECO:0007669"/>
    <property type="project" value="UniProtKB-KW"/>
</dbReference>
<evidence type="ECO:0000313" key="12">
    <source>
        <dbReference type="Proteomes" id="UP000004994"/>
    </source>
</evidence>
<keyword evidence="6" id="KW-0833">Ubl conjugation pathway</keyword>
<dbReference type="OrthoDB" id="8062037at2759"/>
<dbReference type="SUPFAM" id="SSF57850">
    <property type="entry name" value="RING/U-box"/>
    <property type="match status" value="1"/>
</dbReference>
<evidence type="ECO:0000256" key="3">
    <source>
        <dbReference type="ARBA" id="ARBA00022679"/>
    </source>
</evidence>